<dbReference type="Proteomes" id="UP000279236">
    <property type="component" value="Unassembled WGS sequence"/>
</dbReference>
<evidence type="ECO:0000313" key="1">
    <source>
        <dbReference type="EMBL" id="RSH88411.1"/>
    </source>
</evidence>
<proteinExistence type="predicted"/>
<dbReference type="Gene3D" id="3.10.129.10">
    <property type="entry name" value="Hotdog Thioesterase"/>
    <property type="match status" value="1"/>
</dbReference>
<accession>A0A427YB90</accession>
<dbReference type="InterPro" id="IPR029069">
    <property type="entry name" value="HotDog_dom_sf"/>
</dbReference>
<keyword evidence="2" id="KW-1185">Reference proteome</keyword>
<evidence type="ECO:0000313" key="2">
    <source>
        <dbReference type="Proteomes" id="UP000279236"/>
    </source>
</evidence>
<name>A0A427YB90_9TREE</name>
<dbReference type="GO" id="GO:0047617">
    <property type="term" value="F:fatty acyl-CoA hydrolase activity"/>
    <property type="evidence" value="ECO:0007669"/>
    <property type="project" value="TreeGrafter"/>
</dbReference>
<evidence type="ECO:0008006" key="3">
    <source>
        <dbReference type="Google" id="ProtNLM"/>
    </source>
</evidence>
<dbReference type="RefSeq" id="XP_028480619.1">
    <property type="nucleotide sequence ID" value="XM_028616762.1"/>
</dbReference>
<comment type="caution">
    <text evidence="1">The sequence shown here is derived from an EMBL/GenBank/DDBJ whole genome shotgun (WGS) entry which is preliminary data.</text>
</comment>
<organism evidence="1 2">
    <name type="scientific">Apiotrichum porosum</name>
    <dbReference type="NCBI Taxonomy" id="105984"/>
    <lineage>
        <taxon>Eukaryota</taxon>
        <taxon>Fungi</taxon>
        <taxon>Dikarya</taxon>
        <taxon>Basidiomycota</taxon>
        <taxon>Agaricomycotina</taxon>
        <taxon>Tremellomycetes</taxon>
        <taxon>Trichosporonales</taxon>
        <taxon>Trichosporonaceae</taxon>
        <taxon>Apiotrichum</taxon>
    </lineage>
</organism>
<dbReference type="EMBL" id="RSCE01000001">
    <property type="protein sequence ID" value="RSH88411.1"/>
    <property type="molecule type" value="Genomic_DNA"/>
</dbReference>
<dbReference type="InterPro" id="IPR050563">
    <property type="entry name" value="4-hydroxybenzoyl-CoA_TE"/>
</dbReference>
<dbReference type="GeneID" id="39585498"/>
<gene>
    <name evidence="1" type="ORF">EHS24_000955</name>
</gene>
<dbReference type="AlphaFoldDB" id="A0A427YB90"/>
<dbReference type="SUPFAM" id="SSF54637">
    <property type="entry name" value="Thioesterase/thiol ester dehydrase-isomerase"/>
    <property type="match status" value="1"/>
</dbReference>
<sequence>MLALRSLRQTRAVPSLRALSTSAVVRDPKLKDLLGKFSDPSSPFYLAPGEVGPASPDDHTVARALPGQELEAAGWTPPVVNPDGDSVDMAPHLDPKLNRTRAAIHEWFDSNGFDPKGRLEWPVAWGEQDMFAHVNNVSYVRYLESQRMRWCQTLKEDMGPELTDDFMNGRRTGWILKDISVRYRYPVTYPDTVLMAAKITNIDQKRATFHMSSAIWAVKANKLALTSDATMVVYDYDKLTKGVMTDHIYDVLKKRAGEV</sequence>
<dbReference type="CDD" id="cd00586">
    <property type="entry name" value="4HBT"/>
    <property type="match status" value="1"/>
</dbReference>
<dbReference type="Pfam" id="PF13279">
    <property type="entry name" value="4HBT_2"/>
    <property type="match status" value="1"/>
</dbReference>
<dbReference type="PANTHER" id="PTHR31793:SF39">
    <property type="entry name" value="THIOESTERASE_THIOL ESTER DEHYDRASE-ISOMERASE"/>
    <property type="match status" value="1"/>
</dbReference>
<reference evidence="1 2" key="1">
    <citation type="submission" date="2018-11" db="EMBL/GenBank/DDBJ databases">
        <title>Genome sequence of Apiotrichum porosum DSM 27194.</title>
        <authorList>
            <person name="Aliyu H."/>
            <person name="Gorte O."/>
            <person name="Ochsenreither K."/>
        </authorList>
    </citation>
    <scope>NUCLEOTIDE SEQUENCE [LARGE SCALE GENOMIC DNA]</scope>
    <source>
        <strain evidence="1 2">DSM 27194</strain>
    </source>
</reference>
<dbReference type="OrthoDB" id="5538558at2759"/>
<protein>
    <recommendedName>
        <fullName evidence="3">Thioesterase domain-containing protein</fullName>
    </recommendedName>
</protein>
<dbReference type="PANTHER" id="PTHR31793">
    <property type="entry name" value="4-HYDROXYBENZOYL-COA THIOESTERASE FAMILY MEMBER"/>
    <property type="match status" value="1"/>
</dbReference>